<evidence type="ECO:0000313" key="2">
    <source>
        <dbReference type="EMBL" id="MCY1141160.1"/>
    </source>
</evidence>
<feature type="chain" id="PRO_5045996807" evidence="1">
    <location>
        <begin position="28"/>
        <end position="382"/>
    </location>
</feature>
<dbReference type="PIRSF" id="PIRSF029171">
    <property type="entry name" value="Esterase_LipA"/>
    <property type="match status" value="1"/>
</dbReference>
<dbReference type="Pfam" id="PF03583">
    <property type="entry name" value="LIP"/>
    <property type="match status" value="1"/>
</dbReference>
<dbReference type="InterPro" id="IPR029058">
    <property type="entry name" value="AB_hydrolase_fold"/>
</dbReference>
<accession>A0ABT4B5K7</accession>
<keyword evidence="1" id="KW-0732">Signal</keyword>
<organism evidence="2 3">
    <name type="scientific">Paractinoplanes pyxinae</name>
    <dbReference type="NCBI Taxonomy" id="2997416"/>
    <lineage>
        <taxon>Bacteria</taxon>
        <taxon>Bacillati</taxon>
        <taxon>Actinomycetota</taxon>
        <taxon>Actinomycetes</taxon>
        <taxon>Micromonosporales</taxon>
        <taxon>Micromonosporaceae</taxon>
        <taxon>Paractinoplanes</taxon>
    </lineage>
</organism>
<protein>
    <submittedName>
        <fullName evidence="2">Alpha/beta fold hydrolase</fullName>
    </submittedName>
</protein>
<dbReference type="SUPFAM" id="SSF53474">
    <property type="entry name" value="alpha/beta-Hydrolases"/>
    <property type="match status" value="1"/>
</dbReference>
<keyword evidence="3" id="KW-1185">Reference proteome</keyword>
<dbReference type="InterPro" id="IPR005152">
    <property type="entry name" value="Lipase_secreted"/>
</dbReference>
<dbReference type="PANTHER" id="PTHR34853:SF1">
    <property type="entry name" value="LIPASE 5"/>
    <property type="match status" value="1"/>
</dbReference>
<dbReference type="RefSeq" id="WP_267565524.1">
    <property type="nucleotide sequence ID" value="NZ_JAPNTZ010000008.1"/>
</dbReference>
<dbReference type="Gene3D" id="3.40.50.1820">
    <property type="entry name" value="alpha/beta hydrolase"/>
    <property type="match status" value="2"/>
</dbReference>
<proteinExistence type="predicted"/>
<feature type="signal peptide" evidence="1">
    <location>
        <begin position="1"/>
        <end position="27"/>
    </location>
</feature>
<comment type="caution">
    <text evidence="2">The sequence shown here is derived from an EMBL/GenBank/DDBJ whole genome shotgun (WGS) entry which is preliminary data.</text>
</comment>
<keyword evidence="2" id="KW-0378">Hydrolase</keyword>
<evidence type="ECO:0000256" key="1">
    <source>
        <dbReference type="SAM" id="SignalP"/>
    </source>
</evidence>
<dbReference type="PANTHER" id="PTHR34853">
    <property type="match status" value="1"/>
</dbReference>
<sequence length="382" mass="40878">MRRQMIVRLLAATLVGATAVSPAPALALASPGAAALAPSPVFKWDPARPGAVISKAPATLPDELRRLGDAVRIVYLTTDVRGKSIKATGLVITPKERRKNRTVAWAHGTTGLADQCAPSTNQQAFYPEARTAVGELLKRGWTVAAPDYPGIGTDQPHPYLIGNSEGRSIIDSVRAARNLDDDLSPQYVVDGHSQGGQAALFANQLSGSYDGELQLRGSVSIAPTSGVRTLAELIPQTEGKGYLVMALFGLNAVEPSFRPADVLASPAERRLDVLKTGCLYEILGAYANLMPAQLLNNGALPERWVDELYKYVEPAQTRPAAPVYIVQGADDATVPATLTDALVQRLRDQNAVVRYDTLPGQDHDTAVTVSAERVANWIAQRF</sequence>
<dbReference type="GO" id="GO:0016787">
    <property type="term" value="F:hydrolase activity"/>
    <property type="evidence" value="ECO:0007669"/>
    <property type="project" value="UniProtKB-KW"/>
</dbReference>
<dbReference type="Proteomes" id="UP001151002">
    <property type="component" value="Unassembled WGS sequence"/>
</dbReference>
<reference evidence="2" key="1">
    <citation type="submission" date="2022-11" db="EMBL/GenBank/DDBJ databases">
        <authorList>
            <person name="Somphong A."/>
            <person name="Phongsopitanun W."/>
        </authorList>
    </citation>
    <scope>NUCLEOTIDE SEQUENCE</scope>
    <source>
        <strain evidence="2">Pm04-4</strain>
    </source>
</reference>
<evidence type="ECO:0000313" key="3">
    <source>
        <dbReference type="Proteomes" id="UP001151002"/>
    </source>
</evidence>
<dbReference type="EMBL" id="JAPNTZ010000008">
    <property type="protein sequence ID" value="MCY1141160.1"/>
    <property type="molecule type" value="Genomic_DNA"/>
</dbReference>
<gene>
    <name evidence="2" type="ORF">OWR29_24440</name>
</gene>
<name>A0ABT4B5K7_9ACTN</name>